<gene>
    <name evidence="2" type="ORF">PanWU01x14_160790</name>
</gene>
<comment type="caution">
    <text evidence="2">The sequence shown here is derived from an EMBL/GenBank/DDBJ whole genome shotgun (WGS) entry which is preliminary data.</text>
</comment>
<accession>A0A2P5CE46</accession>
<keyword evidence="3" id="KW-1185">Reference proteome</keyword>
<evidence type="ECO:0000313" key="3">
    <source>
        <dbReference type="Proteomes" id="UP000237105"/>
    </source>
</evidence>
<name>A0A2P5CE46_PARAD</name>
<reference evidence="3" key="1">
    <citation type="submission" date="2016-06" db="EMBL/GenBank/DDBJ databases">
        <title>Parallel loss of symbiosis genes in relatives of nitrogen-fixing non-legume Parasponia.</title>
        <authorList>
            <person name="Van Velzen R."/>
            <person name="Holmer R."/>
            <person name="Bu F."/>
            <person name="Rutten L."/>
            <person name="Van Zeijl A."/>
            <person name="Liu W."/>
            <person name="Santuari L."/>
            <person name="Cao Q."/>
            <person name="Sharma T."/>
            <person name="Shen D."/>
            <person name="Roswanjaya Y."/>
            <person name="Wardhani T."/>
            <person name="Kalhor M.S."/>
            <person name="Jansen J."/>
            <person name="Van den Hoogen J."/>
            <person name="Gungor B."/>
            <person name="Hartog M."/>
            <person name="Hontelez J."/>
            <person name="Verver J."/>
            <person name="Yang W.-C."/>
            <person name="Schijlen E."/>
            <person name="Repin R."/>
            <person name="Schilthuizen M."/>
            <person name="Schranz E."/>
            <person name="Heidstra R."/>
            <person name="Miyata K."/>
            <person name="Fedorova E."/>
            <person name="Kohlen W."/>
            <person name="Bisseling T."/>
            <person name="Smit S."/>
            <person name="Geurts R."/>
        </authorList>
    </citation>
    <scope>NUCLEOTIDE SEQUENCE [LARGE SCALE GENOMIC DNA]</scope>
    <source>
        <strain evidence="3">cv. WU1-14</strain>
    </source>
</reference>
<organism evidence="2 3">
    <name type="scientific">Parasponia andersonii</name>
    <name type="common">Sponia andersonii</name>
    <dbReference type="NCBI Taxonomy" id="3476"/>
    <lineage>
        <taxon>Eukaryota</taxon>
        <taxon>Viridiplantae</taxon>
        <taxon>Streptophyta</taxon>
        <taxon>Embryophyta</taxon>
        <taxon>Tracheophyta</taxon>
        <taxon>Spermatophyta</taxon>
        <taxon>Magnoliopsida</taxon>
        <taxon>eudicotyledons</taxon>
        <taxon>Gunneridae</taxon>
        <taxon>Pentapetalae</taxon>
        <taxon>rosids</taxon>
        <taxon>fabids</taxon>
        <taxon>Rosales</taxon>
        <taxon>Cannabaceae</taxon>
        <taxon>Parasponia</taxon>
    </lineage>
</organism>
<evidence type="ECO:0000313" key="2">
    <source>
        <dbReference type="EMBL" id="PON59330.1"/>
    </source>
</evidence>
<evidence type="ECO:0000256" key="1">
    <source>
        <dbReference type="SAM" id="MobiDB-lite"/>
    </source>
</evidence>
<feature type="region of interest" description="Disordered" evidence="1">
    <location>
        <begin position="65"/>
        <end position="94"/>
    </location>
</feature>
<sequence>MILKTRRIQRDQLEVERWLESSLVMKKPKRRLGGFPALHATAAASNGRQSFDAIWWVDTGQWRGRTTAGMAPASSGRETQRKRKREIGGEEREKKMKMTEHVAWTVQFFKNYNLVILHKIFAN</sequence>
<protein>
    <submittedName>
        <fullName evidence="2">Uncharacterized protein</fullName>
    </submittedName>
</protein>
<dbReference type="EMBL" id="JXTB01000141">
    <property type="protein sequence ID" value="PON59330.1"/>
    <property type="molecule type" value="Genomic_DNA"/>
</dbReference>
<dbReference type="Proteomes" id="UP000237105">
    <property type="component" value="Unassembled WGS sequence"/>
</dbReference>
<dbReference type="AlphaFoldDB" id="A0A2P5CE46"/>
<proteinExistence type="predicted"/>